<dbReference type="InterPro" id="IPR000008">
    <property type="entry name" value="C2_dom"/>
</dbReference>
<dbReference type="SMART" id="SM00239">
    <property type="entry name" value="C2"/>
    <property type="match status" value="1"/>
</dbReference>
<dbReference type="Proteomes" id="UP000792457">
    <property type="component" value="Unassembled WGS sequence"/>
</dbReference>
<comment type="caution">
    <text evidence="7">The sequence shown here is derived from an EMBL/GenBank/DDBJ whole genome shotgun (WGS) entry which is preliminary data.</text>
</comment>
<feature type="region of interest" description="Disordered" evidence="5">
    <location>
        <begin position="357"/>
        <end position="376"/>
    </location>
</feature>
<evidence type="ECO:0000256" key="1">
    <source>
        <dbReference type="ARBA" id="ARBA00007623"/>
    </source>
</evidence>
<accession>A0A8K0JZM3</accession>
<evidence type="ECO:0000259" key="6">
    <source>
        <dbReference type="PROSITE" id="PS50004"/>
    </source>
</evidence>
<dbReference type="PRINTS" id="PR00704">
    <property type="entry name" value="CALPAIN"/>
</dbReference>
<dbReference type="SUPFAM" id="SSF49758">
    <property type="entry name" value="Calpain large subunit, middle domain (domain III)"/>
    <property type="match status" value="1"/>
</dbReference>
<reference evidence="7" key="2">
    <citation type="submission" date="2017-10" db="EMBL/GenBank/DDBJ databases">
        <title>Ladona fulva Genome sequencing and assembly.</title>
        <authorList>
            <person name="Murali S."/>
            <person name="Richards S."/>
            <person name="Bandaranaike D."/>
            <person name="Bellair M."/>
            <person name="Blankenburg K."/>
            <person name="Chao H."/>
            <person name="Dinh H."/>
            <person name="Doddapaneni H."/>
            <person name="Dugan-Rocha S."/>
            <person name="Elkadiri S."/>
            <person name="Gnanaolivu R."/>
            <person name="Hernandez B."/>
            <person name="Skinner E."/>
            <person name="Javaid M."/>
            <person name="Lee S."/>
            <person name="Li M."/>
            <person name="Ming W."/>
            <person name="Munidasa M."/>
            <person name="Muniz J."/>
            <person name="Nguyen L."/>
            <person name="Hughes D."/>
            <person name="Osuji N."/>
            <person name="Pu L.-L."/>
            <person name="Puazo M."/>
            <person name="Qu C."/>
            <person name="Quiroz J."/>
            <person name="Raj R."/>
            <person name="Weissenberger G."/>
            <person name="Xin Y."/>
            <person name="Zou X."/>
            <person name="Han Y."/>
            <person name="Worley K."/>
            <person name="Muzny D."/>
            <person name="Gibbs R."/>
        </authorList>
    </citation>
    <scope>NUCLEOTIDE SEQUENCE</scope>
    <source>
        <strain evidence="7">Sampled in the wild</strain>
    </source>
</reference>
<evidence type="ECO:0000256" key="2">
    <source>
        <dbReference type="ARBA" id="ARBA00022670"/>
    </source>
</evidence>
<dbReference type="InterPro" id="IPR036213">
    <property type="entry name" value="Calpain_III_sf"/>
</dbReference>
<dbReference type="InterPro" id="IPR035892">
    <property type="entry name" value="C2_domain_sf"/>
</dbReference>
<dbReference type="PROSITE" id="PS50004">
    <property type="entry name" value="C2"/>
    <property type="match status" value="1"/>
</dbReference>
<dbReference type="PANTHER" id="PTHR10183">
    <property type="entry name" value="CALPAIN"/>
    <property type="match status" value="1"/>
</dbReference>
<protein>
    <recommendedName>
        <fullName evidence="6">C2 domain-containing protein</fullName>
    </recommendedName>
</protein>
<keyword evidence="2" id="KW-0645">Protease</keyword>
<proteinExistence type="inferred from homology"/>
<feature type="domain" description="C2" evidence="6">
    <location>
        <begin position="237"/>
        <end position="352"/>
    </location>
</feature>
<reference evidence="7" key="1">
    <citation type="submission" date="2013-04" db="EMBL/GenBank/DDBJ databases">
        <authorList>
            <person name="Qu J."/>
            <person name="Murali S.C."/>
            <person name="Bandaranaike D."/>
            <person name="Bellair M."/>
            <person name="Blankenburg K."/>
            <person name="Chao H."/>
            <person name="Dinh H."/>
            <person name="Doddapaneni H."/>
            <person name="Downs B."/>
            <person name="Dugan-Rocha S."/>
            <person name="Elkadiri S."/>
            <person name="Gnanaolivu R.D."/>
            <person name="Hernandez B."/>
            <person name="Javaid M."/>
            <person name="Jayaseelan J.C."/>
            <person name="Lee S."/>
            <person name="Li M."/>
            <person name="Ming W."/>
            <person name="Munidasa M."/>
            <person name="Muniz J."/>
            <person name="Nguyen L."/>
            <person name="Ongeri F."/>
            <person name="Osuji N."/>
            <person name="Pu L.-L."/>
            <person name="Puazo M."/>
            <person name="Qu C."/>
            <person name="Quiroz J."/>
            <person name="Raj R."/>
            <person name="Weissenberger G."/>
            <person name="Xin Y."/>
            <person name="Zou X."/>
            <person name="Han Y."/>
            <person name="Richards S."/>
            <person name="Worley K."/>
            <person name="Muzny D."/>
            <person name="Gibbs R."/>
        </authorList>
    </citation>
    <scope>NUCLEOTIDE SEQUENCE</scope>
    <source>
        <strain evidence="7">Sampled in the wild</strain>
    </source>
</reference>
<keyword evidence="3" id="KW-0378">Hydrolase</keyword>
<sequence length="390" mass="44089">MKTIFKGREKVNMVCLKDPMGKVTDEIEAVDESEVIDGERDVDEGEADSGVIPWDDLCPVLSLLTICRLFNTNVFALGRAWKEKSVVGKWTKGAKGTSADRSGGGTPHRYPQTFLRNPQYIFDVPVQEEELVIQLIQWPLEVMDAETSHVPLAIAINVLQIEENRKYRLHTLLDCCPLMVGCGPSSTRELFHRGFFSRGRFLLIPTTEVPGDSANYFLRIFSLNSDVKLREVKRDYPVSCRFQFLESCFGQQIFVSSVTIKDAQGLKRQMGSCNPYCVVICEGSKVKTEVRHNTKDPIWNMSFIFYRKKIDKPIVIRVYSHNFIMPDNFLGEAYFPALVNHTKAEIQTDLVNPKMKKRIGSGRSDSADSATDNRGSITVEILTEDDPMAV</sequence>
<dbReference type="InterPro" id="IPR022683">
    <property type="entry name" value="Calpain_III"/>
</dbReference>
<dbReference type="InterPro" id="IPR022682">
    <property type="entry name" value="Calpain_domain_III"/>
</dbReference>
<evidence type="ECO:0000313" key="8">
    <source>
        <dbReference type="Proteomes" id="UP000792457"/>
    </source>
</evidence>
<evidence type="ECO:0000256" key="5">
    <source>
        <dbReference type="SAM" id="MobiDB-lite"/>
    </source>
</evidence>
<dbReference type="OrthoDB" id="424753at2759"/>
<dbReference type="Gene3D" id="2.60.40.150">
    <property type="entry name" value="C2 domain"/>
    <property type="match status" value="1"/>
</dbReference>
<comment type="similarity">
    <text evidence="1">Belongs to the peptidase C2 family.</text>
</comment>
<feature type="compositionally biased region" description="Polar residues" evidence="5">
    <location>
        <begin position="363"/>
        <end position="376"/>
    </location>
</feature>
<dbReference type="Pfam" id="PF00168">
    <property type="entry name" value="C2"/>
    <property type="match status" value="1"/>
</dbReference>
<name>A0A8K0JZM3_LADFU</name>
<dbReference type="InterPro" id="IPR022684">
    <property type="entry name" value="Calpain_cysteine_protease"/>
</dbReference>
<dbReference type="GO" id="GO:0005737">
    <property type="term" value="C:cytoplasm"/>
    <property type="evidence" value="ECO:0007669"/>
    <property type="project" value="TreeGrafter"/>
</dbReference>
<gene>
    <name evidence="7" type="ORF">J437_LFUL003564</name>
</gene>
<evidence type="ECO:0000313" key="7">
    <source>
        <dbReference type="EMBL" id="KAG8223213.1"/>
    </source>
</evidence>
<dbReference type="Pfam" id="PF01067">
    <property type="entry name" value="Calpain_III"/>
    <property type="match status" value="1"/>
</dbReference>
<dbReference type="Gene3D" id="2.60.120.380">
    <property type="match status" value="1"/>
</dbReference>
<keyword evidence="4" id="KW-0788">Thiol protease</keyword>
<dbReference type="PANTHER" id="PTHR10183:SF379">
    <property type="entry name" value="CALPAIN-5"/>
    <property type="match status" value="1"/>
</dbReference>
<organism evidence="7 8">
    <name type="scientific">Ladona fulva</name>
    <name type="common">Scarce chaser dragonfly</name>
    <name type="synonym">Libellula fulva</name>
    <dbReference type="NCBI Taxonomy" id="123851"/>
    <lineage>
        <taxon>Eukaryota</taxon>
        <taxon>Metazoa</taxon>
        <taxon>Ecdysozoa</taxon>
        <taxon>Arthropoda</taxon>
        <taxon>Hexapoda</taxon>
        <taxon>Insecta</taxon>
        <taxon>Pterygota</taxon>
        <taxon>Palaeoptera</taxon>
        <taxon>Odonata</taxon>
        <taxon>Epiprocta</taxon>
        <taxon>Anisoptera</taxon>
        <taxon>Libelluloidea</taxon>
        <taxon>Libellulidae</taxon>
        <taxon>Ladona</taxon>
    </lineage>
</organism>
<dbReference type="AlphaFoldDB" id="A0A8K0JZM3"/>
<keyword evidence="8" id="KW-1185">Reference proteome</keyword>
<evidence type="ECO:0000256" key="3">
    <source>
        <dbReference type="ARBA" id="ARBA00022801"/>
    </source>
</evidence>
<dbReference type="EMBL" id="KZ308155">
    <property type="protein sequence ID" value="KAG8223213.1"/>
    <property type="molecule type" value="Genomic_DNA"/>
</dbReference>
<dbReference type="SUPFAM" id="SSF49562">
    <property type="entry name" value="C2 domain (Calcium/lipid-binding domain, CaLB)"/>
    <property type="match status" value="1"/>
</dbReference>
<evidence type="ECO:0000256" key="4">
    <source>
        <dbReference type="ARBA" id="ARBA00022807"/>
    </source>
</evidence>
<dbReference type="GO" id="GO:0006508">
    <property type="term" value="P:proteolysis"/>
    <property type="evidence" value="ECO:0007669"/>
    <property type="project" value="UniProtKB-KW"/>
</dbReference>
<dbReference type="SMART" id="SM00720">
    <property type="entry name" value="calpain_III"/>
    <property type="match status" value="1"/>
</dbReference>
<dbReference type="GO" id="GO:0004198">
    <property type="term" value="F:calcium-dependent cysteine-type endopeptidase activity"/>
    <property type="evidence" value="ECO:0007669"/>
    <property type="project" value="InterPro"/>
</dbReference>